<evidence type="ECO:0000259" key="1">
    <source>
        <dbReference type="Pfam" id="PF07859"/>
    </source>
</evidence>
<name>A0A1L8SQ11_9ENTE</name>
<dbReference type="Pfam" id="PF07859">
    <property type="entry name" value="Abhydrolase_3"/>
    <property type="match status" value="1"/>
</dbReference>
<gene>
    <name evidence="2" type="ORF">RV00_GL000910</name>
</gene>
<reference evidence="2 3" key="1">
    <citation type="submission" date="2014-12" db="EMBL/GenBank/DDBJ databases">
        <title>Draft genome sequences of 29 type strains of Enterococci.</title>
        <authorList>
            <person name="Zhong Z."/>
            <person name="Sun Z."/>
            <person name="Liu W."/>
            <person name="Zhang W."/>
            <person name="Zhang H."/>
        </authorList>
    </citation>
    <scope>NUCLEOTIDE SEQUENCE [LARGE SCALE GENOMIC DNA]</scope>
    <source>
        <strain evidence="2 3">DSM 22802</strain>
    </source>
</reference>
<protein>
    <recommendedName>
        <fullName evidence="1">Alpha/beta hydrolase fold-3 domain-containing protein</fullName>
    </recommendedName>
</protein>
<dbReference type="AlphaFoldDB" id="A0A1L8SQ11"/>
<evidence type="ECO:0000313" key="3">
    <source>
        <dbReference type="Proteomes" id="UP000183700"/>
    </source>
</evidence>
<sequence length="209" mass="24017">MLALDYRLAPNSSLAEIIDDLETSVELLYNTIIKGGHFGICGRSAGAFLMLQLTKRLKEKNQTPDFLVNFYGYTNLKFINEERTLLPQKISSKQIEGTELKKPIWDDPLMSRYLLYHYAVQQNLLPSFYGVDFPGEFALSKEILHSFPKTFSSASSTDEEIPFRYSKMIGRSIPDSLFVPVYYLPHDYLKESNKSEVQVVLDKLTNWLP</sequence>
<dbReference type="GO" id="GO:0016787">
    <property type="term" value="F:hydrolase activity"/>
    <property type="evidence" value="ECO:0007669"/>
    <property type="project" value="InterPro"/>
</dbReference>
<dbReference type="SUPFAM" id="SSF53474">
    <property type="entry name" value="alpha/beta-Hydrolases"/>
    <property type="match status" value="1"/>
</dbReference>
<evidence type="ECO:0000313" key="2">
    <source>
        <dbReference type="EMBL" id="OJG34098.1"/>
    </source>
</evidence>
<dbReference type="InterPro" id="IPR013094">
    <property type="entry name" value="AB_hydrolase_3"/>
</dbReference>
<feature type="domain" description="Alpha/beta hydrolase fold-3" evidence="1">
    <location>
        <begin position="2"/>
        <end position="84"/>
    </location>
</feature>
<dbReference type="STRING" id="319970.RV00_GL000910"/>
<dbReference type="Gene3D" id="3.40.50.1820">
    <property type="entry name" value="alpha/beta hydrolase"/>
    <property type="match status" value="1"/>
</dbReference>
<proteinExistence type="predicted"/>
<keyword evidence="3" id="KW-1185">Reference proteome</keyword>
<comment type="caution">
    <text evidence="2">The sequence shown here is derived from an EMBL/GenBank/DDBJ whole genome shotgun (WGS) entry which is preliminary data.</text>
</comment>
<dbReference type="InterPro" id="IPR029058">
    <property type="entry name" value="AB_hydrolase_fold"/>
</dbReference>
<dbReference type="Proteomes" id="UP000183700">
    <property type="component" value="Unassembled WGS sequence"/>
</dbReference>
<organism evidence="2 3">
    <name type="scientific">Enterococcus devriesei</name>
    <dbReference type="NCBI Taxonomy" id="319970"/>
    <lineage>
        <taxon>Bacteria</taxon>
        <taxon>Bacillati</taxon>
        <taxon>Bacillota</taxon>
        <taxon>Bacilli</taxon>
        <taxon>Lactobacillales</taxon>
        <taxon>Enterococcaceae</taxon>
        <taxon>Enterococcus</taxon>
    </lineage>
</organism>
<dbReference type="EMBL" id="JXKM01000015">
    <property type="protein sequence ID" value="OJG34098.1"/>
    <property type="molecule type" value="Genomic_DNA"/>
</dbReference>
<accession>A0A1L8SQ11</accession>